<dbReference type="PRINTS" id="PR01130">
    <property type="entry name" value="DERENTRNSPRT"/>
</dbReference>
<comment type="subcellular location">
    <subcellularLocation>
        <location evidence="1">Membrane</location>
        <topology evidence="1">Multi-pass membrane protein</topology>
    </subcellularLocation>
</comment>
<feature type="transmembrane region" description="Helical" evidence="8">
    <location>
        <begin position="68"/>
        <end position="85"/>
    </location>
</feature>
<dbReference type="InterPro" id="IPR036259">
    <property type="entry name" value="MFS_trans_sf"/>
</dbReference>
<feature type="transmembrane region" description="Helical" evidence="8">
    <location>
        <begin position="97"/>
        <end position="119"/>
    </location>
</feature>
<reference evidence="9 10" key="1">
    <citation type="submission" date="2024-03" db="EMBL/GenBank/DDBJ databases">
        <title>Complete genome sequence of the green alga Chloropicon roscoffensis RCC1871.</title>
        <authorList>
            <person name="Lemieux C."/>
            <person name="Pombert J.-F."/>
            <person name="Otis C."/>
            <person name="Turmel M."/>
        </authorList>
    </citation>
    <scope>NUCLEOTIDE SEQUENCE [LARGE SCALE GENOMIC DNA]</scope>
    <source>
        <strain evidence="9 10">RCC1871</strain>
    </source>
</reference>
<organism evidence="9 10">
    <name type="scientific">Chloropicon roscoffensis</name>
    <dbReference type="NCBI Taxonomy" id="1461544"/>
    <lineage>
        <taxon>Eukaryota</taxon>
        <taxon>Viridiplantae</taxon>
        <taxon>Chlorophyta</taxon>
        <taxon>Chloropicophyceae</taxon>
        <taxon>Chloropicales</taxon>
        <taxon>Chloropicaceae</taxon>
        <taxon>Chloropicon</taxon>
    </lineage>
</organism>
<keyword evidence="10" id="KW-1185">Reference proteome</keyword>
<keyword evidence="4 8" id="KW-0812">Transmembrane</keyword>
<keyword evidence="5 8" id="KW-1133">Transmembrane helix</keyword>
<accession>A0AAX4P759</accession>
<comment type="similarity">
    <text evidence="2">Belongs to the SLC29A/ENT transporter (TC 2.A.57) family.</text>
</comment>
<evidence type="ECO:0000256" key="7">
    <source>
        <dbReference type="SAM" id="MobiDB-lite"/>
    </source>
</evidence>
<dbReference type="PIRSF" id="PIRSF016379">
    <property type="entry name" value="ENT"/>
    <property type="match status" value="1"/>
</dbReference>
<gene>
    <name evidence="9" type="ORF">HKI87_05g34640</name>
</gene>
<evidence type="ECO:0000256" key="1">
    <source>
        <dbReference type="ARBA" id="ARBA00004141"/>
    </source>
</evidence>
<feature type="region of interest" description="Disordered" evidence="7">
    <location>
        <begin position="280"/>
        <end position="301"/>
    </location>
</feature>
<dbReference type="PANTHER" id="PTHR10332:SF10">
    <property type="entry name" value="EQUILIBRATIVE NUCLEOSIDE TRANSPORTER 4"/>
    <property type="match status" value="1"/>
</dbReference>
<evidence type="ECO:0000256" key="3">
    <source>
        <dbReference type="ARBA" id="ARBA00022448"/>
    </source>
</evidence>
<evidence type="ECO:0000256" key="5">
    <source>
        <dbReference type="ARBA" id="ARBA00022989"/>
    </source>
</evidence>
<proteinExistence type="inferred from homology"/>
<dbReference type="GO" id="GO:0005886">
    <property type="term" value="C:plasma membrane"/>
    <property type="evidence" value="ECO:0007669"/>
    <property type="project" value="TreeGrafter"/>
</dbReference>
<keyword evidence="3" id="KW-0813">Transport</keyword>
<feature type="transmembrane region" description="Helical" evidence="8">
    <location>
        <begin position="131"/>
        <end position="152"/>
    </location>
</feature>
<feature type="transmembrane region" description="Helical" evidence="8">
    <location>
        <begin position="164"/>
        <end position="184"/>
    </location>
</feature>
<dbReference type="EMBL" id="CP151505">
    <property type="protein sequence ID" value="WZN61928.1"/>
    <property type="molecule type" value="Genomic_DNA"/>
</dbReference>
<feature type="transmembrane region" description="Helical" evidence="8">
    <location>
        <begin position="441"/>
        <end position="465"/>
    </location>
</feature>
<evidence type="ECO:0000313" key="10">
    <source>
        <dbReference type="Proteomes" id="UP001472866"/>
    </source>
</evidence>
<dbReference type="PANTHER" id="PTHR10332">
    <property type="entry name" value="EQUILIBRATIVE NUCLEOSIDE TRANSPORTER"/>
    <property type="match status" value="1"/>
</dbReference>
<sequence>MSTMTTITTMPRERRPTIMKTVDDIPLDRLAYFCMLCLGIGSLLPWNAFITAVDYYQHFYPQYHPDRVIPVLYMTINVIVTGLLVKFGSAVSINRKILSGFAGYAVAMFGVPVCDKLLFPTGADDMHGEGNMAAMVITLSFVAVIAVANGFVQGSLFGMCGPLPLVYTGAAVIGTAISGVFISVLRIGTKIAFGDSPDGLSKGIYVYFASGGLFSLFCIYLHQKVVPDLPIMRWHHAVTRVNEKSKKGEQSPLLGDGGASKVADNDMWSLVIASSMERLKREGTSNGQKRGSFDLEAPGSSHGQDEVKLIPVFKRLWTYAMAVFFAYLVTLSIFPGVLAENLKSPTLKSWYSLFLITVFNVGDMTGKMCPPKFQVKDGGLLFCFSIMRLAFVPIYAIFVQEGMSDVAFFVVTSCLGLTNGYLTTCAMSTAPTLFRPQESEVAGTMMVFFLLFGLSTGAMAGWLWVFL</sequence>
<feature type="transmembrane region" description="Helical" evidence="8">
    <location>
        <begin position="406"/>
        <end position="429"/>
    </location>
</feature>
<dbReference type="SUPFAM" id="SSF103473">
    <property type="entry name" value="MFS general substrate transporter"/>
    <property type="match status" value="1"/>
</dbReference>
<dbReference type="GO" id="GO:0005337">
    <property type="term" value="F:nucleoside transmembrane transporter activity"/>
    <property type="evidence" value="ECO:0007669"/>
    <property type="project" value="InterPro"/>
</dbReference>
<evidence type="ECO:0000256" key="6">
    <source>
        <dbReference type="ARBA" id="ARBA00023136"/>
    </source>
</evidence>
<dbReference type="AlphaFoldDB" id="A0AAX4P759"/>
<name>A0AAX4P759_9CHLO</name>
<keyword evidence="6 8" id="KW-0472">Membrane</keyword>
<evidence type="ECO:0000256" key="8">
    <source>
        <dbReference type="SAM" id="Phobius"/>
    </source>
</evidence>
<feature type="transmembrane region" description="Helical" evidence="8">
    <location>
        <begin position="204"/>
        <end position="222"/>
    </location>
</feature>
<dbReference type="Proteomes" id="UP001472866">
    <property type="component" value="Chromosome 05"/>
</dbReference>
<protein>
    <submittedName>
        <fullName evidence="9">Equilibrative nucleoside transporter</fullName>
    </submittedName>
</protein>
<evidence type="ECO:0000256" key="2">
    <source>
        <dbReference type="ARBA" id="ARBA00007965"/>
    </source>
</evidence>
<feature type="transmembrane region" description="Helical" evidence="8">
    <location>
        <begin position="30"/>
        <end position="48"/>
    </location>
</feature>
<feature type="transmembrane region" description="Helical" evidence="8">
    <location>
        <begin position="378"/>
        <end position="400"/>
    </location>
</feature>
<dbReference type="InterPro" id="IPR002259">
    <property type="entry name" value="Eqnu_transpt"/>
</dbReference>
<dbReference type="Pfam" id="PF01733">
    <property type="entry name" value="Nucleoside_tran"/>
    <property type="match status" value="1"/>
</dbReference>
<evidence type="ECO:0000313" key="9">
    <source>
        <dbReference type="EMBL" id="WZN61928.1"/>
    </source>
</evidence>
<feature type="transmembrane region" description="Helical" evidence="8">
    <location>
        <begin position="316"/>
        <end position="338"/>
    </location>
</feature>
<evidence type="ECO:0000256" key="4">
    <source>
        <dbReference type="ARBA" id="ARBA00022692"/>
    </source>
</evidence>